<dbReference type="Pfam" id="PF26534">
    <property type="entry name" value="NTF2_7"/>
    <property type="match status" value="1"/>
</dbReference>
<dbReference type="eggNOG" id="ENOG502SB73">
    <property type="taxonomic scope" value="Eukaryota"/>
</dbReference>
<dbReference type="OMA" id="DTWQIKT"/>
<dbReference type="AlphaFoldDB" id="M2NKC5"/>
<gene>
    <name evidence="3" type="ORF">BAUCODRAFT_29926</name>
</gene>
<dbReference type="GeneID" id="19111055"/>
<proteinExistence type="predicted"/>
<dbReference type="KEGG" id="bcom:BAUCODRAFT_29926"/>
<keyword evidence="1" id="KW-0732">Signal</keyword>
<sequence length="186" mass="19921">MQYFTILATAALAALSSASPEPIFGRSSNVARAGTCMSLAEAQQVTNNFENLVGTGYSDTLATEAMAEDFNDYSDSVTSLIDAGCTGPQPLGVATFTSRAEFMVAQSQQPPLPFQLLSMWYNCDTVFIHWKAPLPPQQVTGIIVIETTPAPAGGPYSWLIQTVYSEFNSGAWLVDVDTFVPSNCTA</sequence>
<dbReference type="InterPro" id="IPR058645">
    <property type="entry name" value="NTF2-like_dom_7"/>
</dbReference>
<dbReference type="Proteomes" id="UP000011761">
    <property type="component" value="Unassembled WGS sequence"/>
</dbReference>
<dbReference type="EMBL" id="KB445551">
    <property type="protein sequence ID" value="EMC99560.1"/>
    <property type="molecule type" value="Genomic_DNA"/>
</dbReference>
<dbReference type="OrthoDB" id="5596743at2759"/>
<name>M2NKC5_BAUPA</name>
<dbReference type="RefSeq" id="XP_007672903.1">
    <property type="nucleotide sequence ID" value="XM_007674713.1"/>
</dbReference>
<accession>M2NKC5</accession>
<organism evidence="3 4">
    <name type="scientific">Baudoinia panamericana (strain UAMH 10762)</name>
    <name type="common">Angels' share fungus</name>
    <name type="synonym">Baudoinia compniacensis (strain UAMH 10762)</name>
    <dbReference type="NCBI Taxonomy" id="717646"/>
    <lineage>
        <taxon>Eukaryota</taxon>
        <taxon>Fungi</taxon>
        <taxon>Dikarya</taxon>
        <taxon>Ascomycota</taxon>
        <taxon>Pezizomycotina</taxon>
        <taxon>Dothideomycetes</taxon>
        <taxon>Dothideomycetidae</taxon>
        <taxon>Mycosphaerellales</taxon>
        <taxon>Teratosphaeriaceae</taxon>
        <taxon>Baudoinia</taxon>
    </lineage>
</organism>
<feature type="signal peptide" evidence="1">
    <location>
        <begin position="1"/>
        <end position="18"/>
    </location>
</feature>
<reference evidence="3 4" key="1">
    <citation type="journal article" date="2012" name="PLoS Pathog.">
        <title>Diverse lifestyles and strategies of plant pathogenesis encoded in the genomes of eighteen Dothideomycetes fungi.</title>
        <authorList>
            <person name="Ohm R.A."/>
            <person name="Feau N."/>
            <person name="Henrissat B."/>
            <person name="Schoch C.L."/>
            <person name="Horwitz B.A."/>
            <person name="Barry K.W."/>
            <person name="Condon B.J."/>
            <person name="Copeland A.C."/>
            <person name="Dhillon B."/>
            <person name="Glaser F."/>
            <person name="Hesse C.N."/>
            <person name="Kosti I."/>
            <person name="LaButti K."/>
            <person name="Lindquist E.A."/>
            <person name="Lucas S."/>
            <person name="Salamov A.A."/>
            <person name="Bradshaw R.E."/>
            <person name="Ciuffetti L."/>
            <person name="Hamelin R.C."/>
            <person name="Kema G.H.J."/>
            <person name="Lawrence C."/>
            <person name="Scott J.A."/>
            <person name="Spatafora J.W."/>
            <person name="Turgeon B.G."/>
            <person name="de Wit P.J.G.M."/>
            <person name="Zhong S."/>
            <person name="Goodwin S.B."/>
            <person name="Grigoriev I.V."/>
        </authorList>
    </citation>
    <scope>NUCLEOTIDE SEQUENCE [LARGE SCALE GENOMIC DNA]</scope>
    <source>
        <strain evidence="3 4">UAMH 10762</strain>
    </source>
</reference>
<feature type="domain" description="NTF2-like" evidence="2">
    <location>
        <begin position="35"/>
        <end position="177"/>
    </location>
</feature>
<keyword evidence="4" id="KW-1185">Reference proteome</keyword>
<evidence type="ECO:0000313" key="3">
    <source>
        <dbReference type="EMBL" id="EMC99560.1"/>
    </source>
</evidence>
<evidence type="ECO:0000259" key="2">
    <source>
        <dbReference type="Pfam" id="PF26534"/>
    </source>
</evidence>
<dbReference type="HOGENOM" id="CLU_096573_0_0_1"/>
<protein>
    <recommendedName>
        <fullName evidence="2">NTF2-like domain-containing protein</fullName>
    </recommendedName>
</protein>
<feature type="chain" id="PRO_5004021726" description="NTF2-like domain-containing protein" evidence="1">
    <location>
        <begin position="19"/>
        <end position="186"/>
    </location>
</feature>
<evidence type="ECO:0000256" key="1">
    <source>
        <dbReference type="SAM" id="SignalP"/>
    </source>
</evidence>
<evidence type="ECO:0000313" key="4">
    <source>
        <dbReference type="Proteomes" id="UP000011761"/>
    </source>
</evidence>